<feature type="chain" id="PRO_5022890894" evidence="4">
    <location>
        <begin position="22"/>
        <end position="403"/>
    </location>
</feature>
<feature type="signal peptide" evidence="4">
    <location>
        <begin position="1"/>
        <end position="21"/>
    </location>
</feature>
<dbReference type="InterPro" id="IPR028081">
    <property type="entry name" value="Leu-bd"/>
</dbReference>
<keyword evidence="2 4" id="KW-0732">Signal</keyword>
<keyword evidence="7" id="KW-1185">Reference proteome</keyword>
<keyword evidence="3" id="KW-0813">Transport</keyword>
<gene>
    <name evidence="6" type="ORF">FHP25_12025</name>
</gene>
<comment type="similarity">
    <text evidence="1">Belongs to the leucine-binding protein family.</text>
</comment>
<dbReference type="PANTHER" id="PTHR30483:SF6">
    <property type="entry name" value="PERIPLASMIC BINDING PROTEIN OF ABC TRANSPORTER FOR NATURAL AMINO ACIDS"/>
    <property type="match status" value="1"/>
</dbReference>
<dbReference type="OrthoDB" id="7237299at2"/>
<evidence type="ECO:0000313" key="7">
    <source>
        <dbReference type="Proteomes" id="UP000321638"/>
    </source>
</evidence>
<sequence>MRKALTMSVVLLGAAMAPAMAQISDDVVKLGVLTDMSSVYADILGPGSVAATQLAIDDFGGTVAGKKIELIHGDVLNKADVAATTAGRWYDTDKVDVILGAGGSASSIAAGRVAADKKRVFLATDPASSDVTGKHCNAYTIHWTYDTASVANGIGAAIVKSGGASWYFLTADYAFGHALERDISAVVTANGGKVLGSVRHPLNTSDFSSFLLQAQASKAQIVALANGGSDTTNAIKQAGEFGIAKGGQKLAAMVIFVTDVNSLGLPLAQGLQLTEAFYWDRTEGTRAFAKRFAAKMGGRMPTSVQAGNYSAAKLYLKTVQKLGTDDADKVMAKLKSSPADDEIFGKSVIRADGRKVHDTYLFEVKKPAESKGPWDFYKLLATIPGDQAFRPMDKGDCPLVTKK</sequence>
<proteinExistence type="inferred from homology"/>
<keyword evidence="3" id="KW-0029">Amino-acid transport</keyword>
<dbReference type="Gene3D" id="3.40.50.2300">
    <property type="match status" value="2"/>
</dbReference>
<accession>A0A5C8PPA2</accession>
<evidence type="ECO:0000256" key="1">
    <source>
        <dbReference type="ARBA" id="ARBA00010062"/>
    </source>
</evidence>
<evidence type="ECO:0000313" key="6">
    <source>
        <dbReference type="EMBL" id="TXL76369.1"/>
    </source>
</evidence>
<name>A0A5C8PPA2_9HYPH</name>
<dbReference type="InterPro" id="IPR051010">
    <property type="entry name" value="BCAA_transport"/>
</dbReference>
<dbReference type="Proteomes" id="UP000321638">
    <property type="component" value="Unassembled WGS sequence"/>
</dbReference>
<feature type="domain" description="Leucine-binding protein" evidence="5">
    <location>
        <begin position="28"/>
        <end position="365"/>
    </location>
</feature>
<dbReference type="PANTHER" id="PTHR30483">
    <property type="entry name" value="LEUCINE-SPECIFIC-BINDING PROTEIN"/>
    <property type="match status" value="1"/>
</dbReference>
<organism evidence="6 7">
    <name type="scientific">Vineibacter terrae</name>
    <dbReference type="NCBI Taxonomy" id="2586908"/>
    <lineage>
        <taxon>Bacteria</taxon>
        <taxon>Pseudomonadati</taxon>
        <taxon>Pseudomonadota</taxon>
        <taxon>Alphaproteobacteria</taxon>
        <taxon>Hyphomicrobiales</taxon>
        <taxon>Vineibacter</taxon>
    </lineage>
</organism>
<dbReference type="EMBL" id="VDUZ01000011">
    <property type="protein sequence ID" value="TXL76369.1"/>
    <property type="molecule type" value="Genomic_DNA"/>
</dbReference>
<comment type="caution">
    <text evidence="6">The sequence shown here is derived from an EMBL/GenBank/DDBJ whole genome shotgun (WGS) entry which is preliminary data.</text>
</comment>
<dbReference type="InterPro" id="IPR028082">
    <property type="entry name" value="Peripla_BP_I"/>
</dbReference>
<evidence type="ECO:0000256" key="2">
    <source>
        <dbReference type="ARBA" id="ARBA00022729"/>
    </source>
</evidence>
<dbReference type="SUPFAM" id="SSF53822">
    <property type="entry name" value="Periplasmic binding protein-like I"/>
    <property type="match status" value="1"/>
</dbReference>
<dbReference type="Pfam" id="PF13458">
    <property type="entry name" value="Peripla_BP_6"/>
    <property type="match status" value="1"/>
</dbReference>
<reference evidence="6 7" key="1">
    <citation type="submission" date="2019-06" db="EMBL/GenBank/DDBJ databases">
        <title>New taxonomy in bacterial strain CC-CFT640, isolated from vineyard.</title>
        <authorList>
            <person name="Lin S.-Y."/>
            <person name="Tsai C.-F."/>
            <person name="Young C.-C."/>
        </authorList>
    </citation>
    <scope>NUCLEOTIDE SEQUENCE [LARGE SCALE GENOMIC DNA]</scope>
    <source>
        <strain evidence="6 7">CC-CFT640</strain>
    </source>
</reference>
<evidence type="ECO:0000256" key="4">
    <source>
        <dbReference type="SAM" id="SignalP"/>
    </source>
</evidence>
<evidence type="ECO:0000259" key="5">
    <source>
        <dbReference type="Pfam" id="PF13458"/>
    </source>
</evidence>
<dbReference type="CDD" id="cd06327">
    <property type="entry name" value="PBP1_SBP-like"/>
    <property type="match status" value="1"/>
</dbReference>
<protein>
    <submittedName>
        <fullName evidence="6">ABC transporter substrate-binding protein</fullName>
    </submittedName>
</protein>
<dbReference type="AlphaFoldDB" id="A0A5C8PPA2"/>
<evidence type="ECO:0000256" key="3">
    <source>
        <dbReference type="ARBA" id="ARBA00022970"/>
    </source>
</evidence>
<dbReference type="GO" id="GO:0006865">
    <property type="term" value="P:amino acid transport"/>
    <property type="evidence" value="ECO:0007669"/>
    <property type="project" value="UniProtKB-KW"/>
</dbReference>